<evidence type="ECO:0000313" key="2">
    <source>
        <dbReference type="Ensembl" id="ENSOSIP00000035723.1"/>
    </source>
</evidence>
<organism evidence="2 3">
    <name type="scientific">Oryzias sinensis</name>
    <name type="common">Chinese medaka</name>
    <dbReference type="NCBI Taxonomy" id="183150"/>
    <lineage>
        <taxon>Eukaryota</taxon>
        <taxon>Metazoa</taxon>
        <taxon>Chordata</taxon>
        <taxon>Craniata</taxon>
        <taxon>Vertebrata</taxon>
        <taxon>Euteleostomi</taxon>
        <taxon>Actinopterygii</taxon>
        <taxon>Neopterygii</taxon>
        <taxon>Teleostei</taxon>
        <taxon>Neoteleostei</taxon>
        <taxon>Acanthomorphata</taxon>
        <taxon>Ovalentaria</taxon>
        <taxon>Atherinomorphae</taxon>
        <taxon>Beloniformes</taxon>
        <taxon>Adrianichthyidae</taxon>
        <taxon>Oryziinae</taxon>
        <taxon>Oryzias</taxon>
    </lineage>
</organism>
<keyword evidence="3" id="KW-1185">Reference proteome</keyword>
<name>A0A8C7Z4V1_9TELE</name>
<dbReference type="GeneTree" id="ENSGT01090000262044"/>
<dbReference type="Proteomes" id="UP000694383">
    <property type="component" value="Unplaced"/>
</dbReference>
<proteinExistence type="predicted"/>
<dbReference type="Pfam" id="PF01391">
    <property type="entry name" value="Collagen"/>
    <property type="match status" value="1"/>
</dbReference>
<protein>
    <submittedName>
        <fullName evidence="2">Uncharacterized protein</fullName>
    </submittedName>
</protein>
<dbReference type="GO" id="GO:0005615">
    <property type="term" value="C:extracellular space"/>
    <property type="evidence" value="ECO:0007669"/>
    <property type="project" value="TreeGrafter"/>
</dbReference>
<feature type="region of interest" description="Disordered" evidence="1">
    <location>
        <begin position="115"/>
        <end position="135"/>
    </location>
</feature>
<dbReference type="GO" id="GO:0030020">
    <property type="term" value="F:extracellular matrix structural constituent conferring tensile strength"/>
    <property type="evidence" value="ECO:0007669"/>
    <property type="project" value="TreeGrafter"/>
</dbReference>
<dbReference type="PANTHER" id="PTHR24023:SF1112">
    <property type="entry name" value="COL_CUTICLE_N DOMAIN-CONTAINING PROTEIN-RELATED"/>
    <property type="match status" value="1"/>
</dbReference>
<dbReference type="GO" id="GO:0030198">
    <property type="term" value="P:extracellular matrix organization"/>
    <property type="evidence" value="ECO:0007669"/>
    <property type="project" value="TreeGrafter"/>
</dbReference>
<dbReference type="InterPro" id="IPR008160">
    <property type="entry name" value="Collagen"/>
</dbReference>
<accession>A0A8C7Z4V1</accession>
<dbReference type="PANTHER" id="PTHR24023">
    <property type="entry name" value="COLLAGEN ALPHA"/>
    <property type="match status" value="1"/>
</dbReference>
<dbReference type="Ensembl" id="ENSOSIT00000037667.1">
    <property type="protein sequence ID" value="ENSOSIP00000035723.1"/>
    <property type="gene ID" value="ENSOSIG00000017826.1"/>
</dbReference>
<evidence type="ECO:0000256" key="1">
    <source>
        <dbReference type="SAM" id="MobiDB-lite"/>
    </source>
</evidence>
<reference evidence="2" key="1">
    <citation type="submission" date="2025-08" db="UniProtKB">
        <authorList>
            <consortium name="Ensembl"/>
        </authorList>
    </citation>
    <scope>IDENTIFICATION</scope>
</reference>
<evidence type="ECO:0000313" key="3">
    <source>
        <dbReference type="Proteomes" id="UP000694383"/>
    </source>
</evidence>
<dbReference type="GO" id="GO:0031012">
    <property type="term" value="C:extracellular matrix"/>
    <property type="evidence" value="ECO:0007669"/>
    <property type="project" value="TreeGrafter"/>
</dbReference>
<dbReference type="InterPro" id="IPR050149">
    <property type="entry name" value="Collagen_superfamily"/>
</dbReference>
<sequence length="293" mass="32024">PLYDPLWARIIQKPAAPVRVNPLNVTWVPWVLLDLLEDQGVQEFLVLQDLKVFALIPRVLTCENLPIFLHFHMSHLKSLNFNISSWLDLSKVSHPTTEGTPKFLFIIGDPGFPGRDGPQGPIGPKGDRGDPGIPGPPGFARPPEDIKGVKGDPGPPGILRLLKMNSGHVLSAGLAGFPGQKGIAGLPGDPGLPGTDGRPGAPGPQGLELTALRYIDRNIQLMFFIVRFSFLQDLREILVYLEVQVVLDFQGQRATWAIWEFQVSERFCPDIPSGKSISGFLCCVIIVKHVSLA</sequence>
<reference evidence="2" key="2">
    <citation type="submission" date="2025-09" db="UniProtKB">
        <authorList>
            <consortium name="Ensembl"/>
        </authorList>
    </citation>
    <scope>IDENTIFICATION</scope>
</reference>
<dbReference type="AlphaFoldDB" id="A0A8C7Z4V1"/>